<evidence type="ECO:0000313" key="2">
    <source>
        <dbReference type="Proteomes" id="UP001066276"/>
    </source>
</evidence>
<gene>
    <name evidence="1" type="ORF">NDU88_000981</name>
</gene>
<accession>A0AAV7V6I8</accession>
<evidence type="ECO:0000313" key="1">
    <source>
        <dbReference type="EMBL" id="KAJ1197119.1"/>
    </source>
</evidence>
<dbReference type="Proteomes" id="UP001066276">
    <property type="component" value="Chromosome 2_1"/>
</dbReference>
<dbReference type="AlphaFoldDB" id="A0AAV7V6I8"/>
<protein>
    <submittedName>
        <fullName evidence="1">Uncharacterized protein</fullName>
    </submittedName>
</protein>
<dbReference type="EMBL" id="JANPWB010000003">
    <property type="protein sequence ID" value="KAJ1197119.1"/>
    <property type="molecule type" value="Genomic_DNA"/>
</dbReference>
<organism evidence="1 2">
    <name type="scientific">Pleurodeles waltl</name>
    <name type="common">Iberian ribbed newt</name>
    <dbReference type="NCBI Taxonomy" id="8319"/>
    <lineage>
        <taxon>Eukaryota</taxon>
        <taxon>Metazoa</taxon>
        <taxon>Chordata</taxon>
        <taxon>Craniata</taxon>
        <taxon>Vertebrata</taxon>
        <taxon>Euteleostomi</taxon>
        <taxon>Amphibia</taxon>
        <taxon>Batrachia</taxon>
        <taxon>Caudata</taxon>
        <taxon>Salamandroidea</taxon>
        <taxon>Salamandridae</taxon>
        <taxon>Pleurodelinae</taxon>
        <taxon>Pleurodeles</taxon>
    </lineage>
</organism>
<comment type="caution">
    <text evidence="1">The sequence shown here is derived from an EMBL/GenBank/DDBJ whole genome shotgun (WGS) entry which is preliminary data.</text>
</comment>
<sequence>MPDAASIDVKLSCSVRTLTSRVRFLKQILSGPLLRTKARHCDAEERAPKNPQAQQAFSSFTELQKGERRALKELKHALV</sequence>
<proteinExistence type="predicted"/>
<keyword evidence="2" id="KW-1185">Reference proteome</keyword>
<reference evidence="1" key="1">
    <citation type="journal article" date="2022" name="bioRxiv">
        <title>Sequencing and chromosome-scale assembly of the giantPleurodeles waltlgenome.</title>
        <authorList>
            <person name="Brown T."/>
            <person name="Elewa A."/>
            <person name="Iarovenko S."/>
            <person name="Subramanian E."/>
            <person name="Araus A.J."/>
            <person name="Petzold A."/>
            <person name="Susuki M."/>
            <person name="Suzuki K.-i.T."/>
            <person name="Hayashi T."/>
            <person name="Toyoda A."/>
            <person name="Oliveira C."/>
            <person name="Osipova E."/>
            <person name="Leigh N.D."/>
            <person name="Simon A."/>
            <person name="Yun M.H."/>
        </authorList>
    </citation>
    <scope>NUCLEOTIDE SEQUENCE</scope>
    <source>
        <strain evidence="1">20211129_DDA</strain>
        <tissue evidence="1">Liver</tissue>
    </source>
</reference>
<name>A0AAV7V6I8_PLEWA</name>